<dbReference type="Pfam" id="PF13349">
    <property type="entry name" value="DUF4097"/>
    <property type="match status" value="1"/>
</dbReference>
<feature type="domain" description="DUF4097" evidence="2">
    <location>
        <begin position="151"/>
        <end position="275"/>
    </location>
</feature>
<dbReference type="RefSeq" id="WP_425440428.1">
    <property type="nucleotide sequence ID" value="NZ_PVNH01000001.1"/>
</dbReference>
<comment type="caution">
    <text evidence="3">The sequence shown here is derived from an EMBL/GenBank/DDBJ whole genome shotgun (WGS) entry which is preliminary data.</text>
</comment>
<proteinExistence type="predicted"/>
<evidence type="ECO:0000256" key="1">
    <source>
        <dbReference type="SAM" id="MobiDB-lite"/>
    </source>
</evidence>
<dbReference type="EMBL" id="PVNH01000001">
    <property type="protein sequence ID" value="PRX51065.1"/>
    <property type="molecule type" value="Genomic_DNA"/>
</dbReference>
<name>A0A2T0M2T3_9PSEU</name>
<evidence type="ECO:0000313" key="4">
    <source>
        <dbReference type="Proteomes" id="UP000238362"/>
    </source>
</evidence>
<keyword evidence="4" id="KW-1185">Reference proteome</keyword>
<dbReference type="PANTHER" id="PTHR34094:SF1">
    <property type="entry name" value="PROTEIN FAM185A"/>
    <property type="match status" value="1"/>
</dbReference>
<feature type="region of interest" description="Disordered" evidence="1">
    <location>
        <begin position="1"/>
        <end position="28"/>
    </location>
</feature>
<reference evidence="3 4" key="1">
    <citation type="submission" date="2018-03" db="EMBL/GenBank/DDBJ databases">
        <title>Genomic Encyclopedia of Type Strains, Phase III (KMG-III): the genomes of soil and plant-associated and newly described type strains.</title>
        <authorList>
            <person name="Whitman W."/>
        </authorList>
    </citation>
    <scope>NUCLEOTIDE SEQUENCE [LARGE SCALE GENOMIC DNA]</scope>
    <source>
        <strain evidence="3 4">CGMCC 4.7125</strain>
    </source>
</reference>
<protein>
    <recommendedName>
        <fullName evidence="2">DUF4097 domain-containing protein</fullName>
    </recommendedName>
</protein>
<organism evidence="3 4">
    <name type="scientific">Prauserella shujinwangii</name>
    <dbReference type="NCBI Taxonomy" id="1453103"/>
    <lineage>
        <taxon>Bacteria</taxon>
        <taxon>Bacillati</taxon>
        <taxon>Actinomycetota</taxon>
        <taxon>Actinomycetes</taxon>
        <taxon>Pseudonocardiales</taxon>
        <taxon>Pseudonocardiaceae</taxon>
        <taxon>Prauserella</taxon>
    </lineage>
</organism>
<sequence>MTDMPTNDEHQQGEAPVRSQTFDADGPLELDVDITTGRVEIQLGEGEASVEVRHEPAAQAPWTEGVSNILNWVGEHFGGQLGAELHGSAADAVRQARVEKVGSRLVVRGPKPLPLRNVPLGVRVRAPEGSHVDVRAGAATVTVTGKAGRADVATGSGDVSLEGAGGAVSVRTGTGSIRLGPAPAGVRLRSGSGDVEAPAVSGSATLGTGTGDVWLGTVDGQVLVRSSSGDVTVAEAAAGSVEAITGSGEIRIGIRQGVAAEIELSSGAGRVSSELDVADTPPDGPVALKVRARSGAGDAVVTRSAG</sequence>
<accession>A0A2T0M2T3</accession>
<dbReference type="Proteomes" id="UP000238362">
    <property type="component" value="Unassembled WGS sequence"/>
</dbReference>
<gene>
    <name evidence="3" type="ORF">B0I33_101218</name>
</gene>
<dbReference type="AlphaFoldDB" id="A0A2T0M2T3"/>
<dbReference type="Gene3D" id="2.160.20.120">
    <property type="match status" value="1"/>
</dbReference>
<evidence type="ECO:0000313" key="3">
    <source>
        <dbReference type="EMBL" id="PRX51065.1"/>
    </source>
</evidence>
<dbReference type="PANTHER" id="PTHR34094">
    <property type="match status" value="1"/>
</dbReference>
<feature type="region of interest" description="Disordered" evidence="1">
    <location>
        <begin position="181"/>
        <end position="203"/>
    </location>
</feature>
<evidence type="ECO:0000259" key="2">
    <source>
        <dbReference type="Pfam" id="PF13349"/>
    </source>
</evidence>
<dbReference type="InterPro" id="IPR025164">
    <property type="entry name" value="Toastrack_DUF4097"/>
</dbReference>